<evidence type="ECO:0000256" key="1">
    <source>
        <dbReference type="SAM" id="MobiDB-lite"/>
    </source>
</evidence>
<dbReference type="Proteomes" id="UP001526201">
    <property type="component" value="Unassembled WGS sequence"/>
</dbReference>
<comment type="caution">
    <text evidence="3">The sequence shown here is derived from an EMBL/GenBank/DDBJ whole genome shotgun (WGS) entry which is preliminary data.</text>
</comment>
<dbReference type="InterPro" id="IPR019681">
    <property type="entry name" value="DUF2530"/>
</dbReference>
<accession>A0ABT3CDS1</accession>
<evidence type="ECO:0000256" key="2">
    <source>
        <dbReference type="SAM" id="Phobius"/>
    </source>
</evidence>
<dbReference type="EMBL" id="JACKTY010000030">
    <property type="protein sequence ID" value="MCV7227616.1"/>
    <property type="molecule type" value="Genomic_DNA"/>
</dbReference>
<proteinExistence type="predicted"/>
<feature type="compositionally biased region" description="Polar residues" evidence="1">
    <location>
        <begin position="1"/>
        <end position="10"/>
    </location>
</feature>
<feature type="transmembrane region" description="Helical" evidence="2">
    <location>
        <begin position="58"/>
        <end position="75"/>
    </location>
</feature>
<keyword evidence="4" id="KW-1185">Reference proteome</keyword>
<feature type="transmembrane region" description="Helical" evidence="2">
    <location>
        <begin position="31"/>
        <end position="52"/>
    </location>
</feature>
<evidence type="ECO:0000313" key="3">
    <source>
        <dbReference type="EMBL" id="MCV7227616.1"/>
    </source>
</evidence>
<keyword evidence="2" id="KW-0812">Transmembrane</keyword>
<evidence type="ECO:0000313" key="4">
    <source>
        <dbReference type="Proteomes" id="UP001526201"/>
    </source>
</evidence>
<keyword evidence="2" id="KW-1133">Transmembrane helix</keyword>
<gene>
    <name evidence="3" type="ORF">H7J73_16445</name>
</gene>
<sequence>MPFKPSSAQPGGSLPVEPPPLPARLQEQWPVIATGAVAWLIATIAAFAVPALETWRPVTIAGLGVGILGTSIFLWQRSAANRGARGAQTGLTRKAP</sequence>
<feature type="region of interest" description="Disordered" evidence="1">
    <location>
        <begin position="1"/>
        <end position="21"/>
    </location>
</feature>
<keyword evidence="2" id="KW-0472">Membrane</keyword>
<name>A0ABT3CDS1_9MYCO</name>
<dbReference type="Pfam" id="PF10745">
    <property type="entry name" value="DUF2530"/>
    <property type="match status" value="1"/>
</dbReference>
<reference evidence="3 4" key="1">
    <citation type="journal article" date="2022" name="BMC Genomics">
        <title>Comparative genome analysis of mycobacteria focusing on tRNA and non-coding RNA.</title>
        <authorList>
            <person name="Behra P.R.K."/>
            <person name="Pettersson B.M.F."/>
            <person name="Ramesh M."/>
            <person name="Das S."/>
            <person name="Dasgupta S."/>
            <person name="Kirsebom L.A."/>
        </authorList>
    </citation>
    <scope>NUCLEOTIDE SEQUENCE [LARGE SCALE GENOMIC DNA]</scope>
    <source>
        <strain evidence="3 4">DSM 44078</strain>
    </source>
</reference>
<dbReference type="RefSeq" id="WP_264068609.1">
    <property type="nucleotide sequence ID" value="NZ_JACKTY010000030.1"/>
</dbReference>
<organism evidence="3 4">
    <name type="scientific">Mycolicibacterium komossense</name>
    <dbReference type="NCBI Taxonomy" id="1779"/>
    <lineage>
        <taxon>Bacteria</taxon>
        <taxon>Bacillati</taxon>
        <taxon>Actinomycetota</taxon>
        <taxon>Actinomycetes</taxon>
        <taxon>Mycobacteriales</taxon>
        <taxon>Mycobacteriaceae</taxon>
        <taxon>Mycolicibacterium</taxon>
    </lineage>
</organism>
<protein>
    <submittedName>
        <fullName evidence="3">DUF2530 domain-containing protein</fullName>
    </submittedName>
</protein>